<dbReference type="GeneID" id="107069571"/>
<evidence type="ECO:0000313" key="3">
    <source>
        <dbReference type="RefSeq" id="XP_015182496.1"/>
    </source>
</evidence>
<organism evidence="2 3">
    <name type="scientific">Polistes dominula</name>
    <name type="common">European paper wasp</name>
    <name type="synonym">Vespa dominula</name>
    <dbReference type="NCBI Taxonomy" id="743375"/>
    <lineage>
        <taxon>Eukaryota</taxon>
        <taxon>Metazoa</taxon>
        <taxon>Ecdysozoa</taxon>
        <taxon>Arthropoda</taxon>
        <taxon>Hexapoda</taxon>
        <taxon>Insecta</taxon>
        <taxon>Pterygota</taxon>
        <taxon>Neoptera</taxon>
        <taxon>Endopterygota</taxon>
        <taxon>Hymenoptera</taxon>
        <taxon>Apocrita</taxon>
        <taxon>Aculeata</taxon>
        <taxon>Vespoidea</taxon>
        <taxon>Vespidae</taxon>
        <taxon>Polistinae</taxon>
        <taxon>Polistini</taxon>
        <taxon>Polistes</taxon>
    </lineage>
</organism>
<dbReference type="PANTHER" id="PTHR47027">
    <property type="entry name" value="REVERSE TRANSCRIPTASE DOMAIN-CONTAINING PROTEIN"/>
    <property type="match status" value="1"/>
</dbReference>
<keyword evidence="2" id="KW-1185">Reference proteome</keyword>
<evidence type="ECO:0000313" key="2">
    <source>
        <dbReference type="Proteomes" id="UP000694924"/>
    </source>
</evidence>
<sequence>MTKTPLRCKLVVDDKIIQQVMEFNYLGIIISNFSDIESEVRGQAIKVARTASLLNDTIFRNKHLRIDAKARIYKTAIRPILTYAAETKSETSKTRQIMEATEMKIVRRIAGKSLWYRVRSEDLRKACQIENINDWVLSRKVEWNDHITRMTDDRVVKISRDKSPSGRRSVGRPRSAGATV</sequence>
<gene>
    <name evidence="3" type="primary">LOC107069571</name>
</gene>
<reference evidence="3" key="1">
    <citation type="submission" date="2025-08" db="UniProtKB">
        <authorList>
            <consortium name="RefSeq"/>
        </authorList>
    </citation>
    <scope>IDENTIFICATION</scope>
    <source>
        <tissue evidence="3">Whole body</tissue>
    </source>
</reference>
<protein>
    <submittedName>
        <fullName evidence="3">Uncharacterized protein LOC107069571</fullName>
    </submittedName>
</protein>
<dbReference type="Proteomes" id="UP000694924">
    <property type="component" value="Unplaced"/>
</dbReference>
<proteinExistence type="predicted"/>
<dbReference type="PANTHER" id="PTHR47027:SF25">
    <property type="entry name" value="REVERSE TRANSCRIPTASE DOMAIN-CONTAINING PROTEIN"/>
    <property type="match status" value="1"/>
</dbReference>
<name>A0ABM1IQK9_POLDO</name>
<evidence type="ECO:0000256" key="1">
    <source>
        <dbReference type="SAM" id="MobiDB-lite"/>
    </source>
</evidence>
<feature type="region of interest" description="Disordered" evidence="1">
    <location>
        <begin position="157"/>
        <end position="180"/>
    </location>
</feature>
<feature type="compositionally biased region" description="Low complexity" evidence="1">
    <location>
        <begin position="166"/>
        <end position="180"/>
    </location>
</feature>
<accession>A0ABM1IQK9</accession>
<dbReference type="RefSeq" id="XP_015182496.1">
    <property type="nucleotide sequence ID" value="XM_015327010.1"/>
</dbReference>